<feature type="domain" description="Cytochrome b561" evidence="8">
    <location>
        <begin position="124"/>
        <end position="214"/>
    </location>
</feature>
<keyword evidence="3 7" id="KW-0812">Transmembrane</keyword>
<keyword evidence="5 7" id="KW-1133">Transmembrane helix</keyword>
<keyword evidence="2" id="KW-0813">Transport</keyword>
<dbReference type="AlphaFoldDB" id="A0A5C3KY03"/>
<evidence type="ECO:0000256" key="4">
    <source>
        <dbReference type="ARBA" id="ARBA00022982"/>
    </source>
</evidence>
<keyword evidence="10" id="KW-1185">Reference proteome</keyword>
<keyword evidence="6 7" id="KW-0472">Membrane</keyword>
<name>A0A5C3KY03_COPMA</name>
<gene>
    <name evidence="9" type="ORF">FA15DRAFT_377368</name>
</gene>
<feature type="transmembrane region" description="Helical" evidence="7">
    <location>
        <begin position="48"/>
        <end position="65"/>
    </location>
</feature>
<accession>A0A5C3KY03</accession>
<evidence type="ECO:0000313" key="9">
    <source>
        <dbReference type="EMBL" id="TFK25040.1"/>
    </source>
</evidence>
<dbReference type="OrthoDB" id="432881at2759"/>
<dbReference type="GO" id="GO:0016020">
    <property type="term" value="C:membrane"/>
    <property type="evidence" value="ECO:0007669"/>
    <property type="project" value="UniProtKB-SubCell"/>
</dbReference>
<evidence type="ECO:0000256" key="3">
    <source>
        <dbReference type="ARBA" id="ARBA00022692"/>
    </source>
</evidence>
<comment type="subcellular location">
    <subcellularLocation>
        <location evidence="1">Membrane</location>
    </subcellularLocation>
</comment>
<feature type="transmembrane region" description="Helical" evidence="7">
    <location>
        <begin position="111"/>
        <end position="131"/>
    </location>
</feature>
<reference evidence="9 10" key="1">
    <citation type="journal article" date="2019" name="Nat. Ecol. Evol.">
        <title>Megaphylogeny resolves global patterns of mushroom evolution.</title>
        <authorList>
            <person name="Varga T."/>
            <person name="Krizsan K."/>
            <person name="Foldi C."/>
            <person name="Dima B."/>
            <person name="Sanchez-Garcia M."/>
            <person name="Sanchez-Ramirez S."/>
            <person name="Szollosi G.J."/>
            <person name="Szarkandi J.G."/>
            <person name="Papp V."/>
            <person name="Albert L."/>
            <person name="Andreopoulos W."/>
            <person name="Angelini C."/>
            <person name="Antonin V."/>
            <person name="Barry K.W."/>
            <person name="Bougher N.L."/>
            <person name="Buchanan P."/>
            <person name="Buyck B."/>
            <person name="Bense V."/>
            <person name="Catcheside P."/>
            <person name="Chovatia M."/>
            <person name="Cooper J."/>
            <person name="Damon W."/>
            <person name="Desjardin D."/>
            <person name="Finy P."/>
            <person name="Geml J."/>
            <person name="Haridas S."/>
            <person name="Hughes K."/>
            <person name="Justo A."/>
            <person name="Karasinski D."/>
            <person name="Kautmanova I."/>
            <person name="Kiss B."/>
            <person name="Kocsube S."/>
            <person name="Kotiranta H."/>
            <person name="LaButti K.M."/>
            <person name="Lechner B.E."/>
            <person name="Liimatainen K."/>
            <person name="Lipzen A."/>
            <person name="Lukacs Z."/>
            <person name="Mihaltcheva S."/>
            <person name="Morgado L.N."/>
            <person name="Niskanen T."/>
            <person name="Noordeloos M.E."/>
            <person name="Ohm R.A."/>
            <person name="Ortiz-Santana B."/>
            <person name="Ovrebo C."/>
            <person name="Racz N."/>
            <person name="Riley R."/>
            <person name="Savchenko A."/>
            <person name="Shiryaev A."/>
            <person name="Soop K."/>
            <person name="Spirin V."/>
            <person name="Szebenyi C."/>
            <person name="Tomsovsky M."/>
            <person name="Tulloss R.E."/>
            <person name="Uehling J."/>
            <person name="Grigoriev I.V."/>
            <person name="Vagvolgyi C."/>
            <person name="Papp T."/>
            <person name="Martin F.M."/>
            <person name="Miettinen O."/>
            <person name="Hibbett D.S."/>
            <person name="Nagy L.G."/>
        </authorList>
    </citation>
    <scope>NUCLEOTIDE SEQUENCE [LARGE SCALE GENOMIC DNA]</scope>
    <source>
        <strain evidence="9 10">CBS 121175</strain>
    </source>
</reference>
<evidence type="ECO:0000259" key="8">
    <source>
        <dbReference type="Pfam" id="PF03188"/>
    </source>
</evidence>
<proteinExistence type="predicted"/>
<evidence type="ECO:0000256" key="7">
    <source>
        <dbReference type="SAM" id="Phobius"/>
    </source>
</evidence>
<dbReference type="EMBL" id="ML210191">
    <property type="protein sequence ID" value="TFK25040.1"/>
    <property type="molecule type" value="Genomic_DNA"/>
</dbReference>
<dbReference type="Pfam" id="PF03188">
    <property type="entry name" value="Cytochrom_B561"/>
    <property type="match status" value="1"/>
</dbReference>
<feature type="transmembrane region" description="Helical" evidence="7">
    <location>
        <begin position="193"/>
        <end position="210"/>
    </location>
</feature>
<feature type="transmembrane region" description="Helical" evidence="7">
    <location>
        <begin position="77"/>
        <end position="99"/>
    </location>
</feature>
<organism evidence="9 10">
    <name type="scientific">Coprinopsis marcescibilis</name>
    <name type="common">Agaric fungus</name>
    <name type="synonym">Psathyrella marcescibilis</name>
    <dbReference type="NCBI Taxonomy" id="230819"/>
    <lineage>
        <taxon>Eukaryota</taxon>
        <taxon>Fungi</taxon>
        <taxon>Dikarya</taxon>
        <taxon>Basidiomycota</taxon>
        <taxon>Agaricomycotina</taxon>
        <taxon>Agaricomycetes</taxon>
        <taxon>Agaricomycetidae</taxon>
        <taxon>Agaricales</taxon>
        <taxon>Agaricineae</taxon>
        <taxon>Psathyrellaceae</taxon>
        <taxon>Coprinopsis</taxon>
    </lineage>
</organism>
<sequence>MRVLTKRTAATDFQGDEKGLLADNEAVKQQHGDDHCSSRRGRPDLPRIIALASIGVLAAITYVAVLKHDPTSLGWFALHPLLQAFSLFQFAYSLVCLYYPPPDGPKNPMMPTLDIPTWALAFPASMVVGTLAVWHNKNLRGAEHCTTWHGILGWVCTFWMVAQGAIGGASMLWEDKLQGGGPKAKLFWKCHSLSGYLIFPAAIVTAHLGGTWSTWAERNMPLLLRVLGYTVMPLVLAIGFYLLWAREQEKRRQGLVGHATN</sequence>
<dbReference type="Proteomes" id="UP000307440">
    <property type="component" value="Unassembled WGS sequence"/>
</dbReference>
<evidence type="ECO:0000256" key="5">
    <source>
        <dbReference type="ARBA" id="ARBA00022989"/>
    </source>
</evidence>
<keyword evidence="4" id="KW-0249">Electron transport</keyword>
<dbReference type="InterPro" id="IPR006593">
    <property type="entry name" value="Cyt_b561/ferric_Rdtase_TM"/>
</dbReference>
<protein>
    <recommendedName>
        <fullName evidence="8">Cytochrome b561 domain-containing protein</fullName>
    </recommendedName>
</protein>
<feature type="transmembrane region" description="Helical" evidence="7">
    <location>
        <begin position="222"/>
        <end position="244"/>
    </location>
</feature>
<evidence type="ECO:0000256" key="6">
    <source>
        <dbReference type="ARBA" id="ARBA00023136"/>
    </source>
</evidence>
<evidence type="ECO:0000256" key="2">
    <source>
        <dbReference type="ARBA" id="ARBA00022448"/>
    </source>
</evidence>
<dbReference type="Gene3D" id="1.20.120.1770">
    <property type="match status" value="1"/>
</dbReference>
<feature type="transmembrane region" description="Helical" evidence="7">
    <location>
        <begin position="151"/>
        <end position="173"/>
    </location>
</feature>
<evidence type="ECO:0000313" key="10">
    <source>
        <dbReference type="Proteomes" id="UP000307440"/>
    </source>
</evidence>
<evidence type="ECO:0000256" key="1">
    <source>
        <dbReference type="ARBA" id="ARBA00004370"/>
    </source>
</evidence>